<gene>
    <name evidence="9" type="ORF">CCS01_20040</name>
</gene>
<keyword evidence="6" id="KW-0119">Carbohydrate metabolism</keyword>
<dbReference type="SUPFAM" id="SSF56784">
    <property type="entry name" value="HAD-like"/>
    <property type="match status" value="1"/>
</dbReference>
<evidence type="ECO:0000313" key="10">
    <source>
        <dbReference type="Proteomes" id="UP000239724"/>
    </source>
</evidence>
<proteinExistence type="inferred from homology"/>
<dbReference type="InterPro" id="IPR036412">
    <property type="entry name" value="HAD-like_sf"/>
</dbReference>
<dbReference type="InterPro" id="IPR023214">
    <property type="entry name" value="HAD_sf"/>
</dbReference>
<evidence type="ECO:0000256" key="1">
    <source>
        <dbReference type="ARBA" id="ARBA00004496"/>
    </source>
</evidence>
<dbReference type="NCBIfam" id="TIGR01656">
    <property type="entry name" value="Histidinol-ppas"/>
    <property type="match status" value="1"/>
</dbReference>
<dbReference type="GO" id="GO:0005737">
    <property type="term" value="C:cytoplasm"/>
    <property type="evidence" value="ECO:0007669"/>
    <property type="project" value="UniProtKB-SubCell"/>
</dbReference>
<evidence type="ECO:0000256" key="2">
    <source>
        <dbReference type="ARBA" id="ARBA00005628"/>
    </source>
</evidence>
<keyword evidence="5" id="KW-0378">Hydrolase</keyword>
<dbReference type="GO" id="GO:0005975">
    <property type="term" value="P:carbohydrate metabolic process"/>
    <property type="evidence" value="ECO:0007669"/>
    <property type="project" value="InterPro"/>
</dbReference>
<keyword evidence="3" id="KW-0963">Cytoplasm</keyword>
<dbReference type="InterPro" id="IPR006543">
    <property type="entry name" value="Histidinol-phos"/>
</dbReference>
<reference evidence="9 10" key="1">
    <citation type="journal article" date="2018" name="Arch. Microbiol.">
        <title>New insights into the metabolic potential of the phototrophic purple bacterium Rhodopila globiformis DSM 161(T) from its draft genome sequence and evidence for a vanadium-dependent nitrogenase.</title>
        <authorList>
            <person name="Imhoff J.F."/>
            <person name="Rahn T."/>
            <person name="Kunzel S."/>
            <person name="Neulinger S.C."/>
        </authorList>
    </citation>
    <scope>NUCLEOTIDE SEQUENCE [LARGE SCALE GENOMIC DNA]</scope>
    <source>
        <strain evidence="9 10">DSM 161</strain>
    </source>
</reference>
<dbReference type="InterPro" id="IPR029044">
    <property type="entry name" value="Nucleotide-diphossugar_trans"/>
</dbReference>
<dbReference type="InterPro" id="IPR004446">
    <property type="entry name" value="Heptose_bisP_phosphatase"/>
</dbReference>
<feature type="domain" description="Nucleotidyl transferase" evidence="8">
    <location>
        <begin position="14"/>
        <end position="239"/>
    </location>
</feature>
<dbReference type="Gene3D" id="3.40.50.1000">
    <property type="entry name" value="HAD superfamily/HAD-like"/>
    <property type="match status" value="1"/>
</dbReference>
<keyword evidence="4" id="KW-0479">Metal-binding</keyword>
<evidence type="ECO:0000256" key="7">
    <source>
        <dbReference type="ARBA" id="ARBA00031828"/>
    </source>
</evidence>
<evidence type="ECO:0000256" key="3">
    <source>
        <dbReference type="ARBA" id="ARBA00022490"/>
    </source>
</evidence>
<evidence type="ECO:0000313" key="9">
    <source>
        <dbReference type="EMBL" id="PPQ30052.1"/>
    </source>
</evidence>
<evidence type="ECO:0000256" key="6">
    <source>
        <dbReference type="ARBA" id="ARBA00023277"/>
    </source>
</evidence>
<dbReference type="SUPFAM" id="SSF53448">
    <property type="entry name" value="Nucleotide-diphospho-sugar transferases"/>
    <property type="match status" value="1"/>
</dbReference>
<sequence>MTCQPTATVSQCAVLVGGLGTRLGALTAATPKPLLPCGDRPFLGWLLREFVRYGVTEFLLLTGHLSGAVENAVAAIQAGLPGDVRITLSQEPVRAGTGGAVFHARHRLHDRFLLCNGDSLFDSNLAALLADAARDPADTVGRILLRRLDDASRYGVVTLEQDRISAFQERPPAGTPGIINGGVYLFRRALVDHLSPQCSLEADVLPALARGNRLRGTLGSGYFRDIGIPEDYQRAQTEIPTLLHRRALFLDRDGVLNIDHGYVGSADRFEWVDGALDAIRHATEAGWHVFIVTNQSGVARGLYDEDAVRGLLAWIADTARLAGGTIDDARYCPFHPEGSVTAYRQAHPWRKPGPGMLLDLIRAWELNPARAVMIGDQESDMRAAADAGIAGYLFPGGNLLSFIQPIVDKYP</sequence>
<dbReference type="PANTHER" id="PTHR42891:SF1">
    <property type="entry name" value="D-GLYCERO-BETA-D-MANNO-HEPTOSE-1,7-BISPHOSPHATE 7-PHOSPHATASE"/>
    <property type="match status" value="1"/>
</dbReference>
<accession>A0A2S6N623</accession>
<dbReference type="NCBIfam" id="TIGR01662">
    <property type="entry name" value="HAD-SF-IIIA"/>
    <property type="match status" value="1"/>
</dbReference>
<dbReference type="AlphaFoldDB" id="A0A2S6N623"/>
<dbReference type="GO" id="GO:0046872">
    <property type="term" value="F:metal ion binding"/>
    <property type="evidence" value="ECO:0007669"/>
    <property type="project" value="UniProtKB-KW"/>
</dbReference>
<keyword evidence="10" id="KW-1185">Reference proteome</keyword>
<evidence type="ECO:0000256" key="5">
    <source>
        <dbReference type="ARBA" id="ARBA00022801"/>
    </source>
</evidence>
<comment type="caution">
    <text evidence="9">The sequence shown here is derived from an EMBL/GenBank/DDBJ whole genome shotgun (WGS) entry which is preliminary data.</text>
</comment>
<dbReference type="InterPro" id="IPR006549">
    <property type="entry name" value="HAD-SF_hydro_IIIA"/>
</dbReference>
<protein>
    <recommendedName>
        <fullName evidence="7">D,D-heptose 1,7-bisphosphate phosphatase</fullName>
    </recommendedName>
</protein>
<organism evidence="9 10">
    <name type="scientific">Rhodopila globiformis</name>
    <name type="common">Rhodopseudomonas globiformis</name>
    <dbReference type="NCBI Taxonomy" id="1071"/>
    <lineage>
        <taxon>Bacteria</taxon>
        <taxon>Pseudomonadati</taxon>
        <taxon>Pseudomonadota</taxon>
        <taxon>Alphaproteobacteria</taxon>
        <taxon>Acetobacterales</taxon>
        <taxon>Acetobacteraceae</taxon>
        <taxon>Rhodopila</taxon>
    </lineage>
</organism>
<dbReference type="CDD" id="cd07503">
    <property type="entry name" value="HAD_HisB-N"/>
    <property type="match status" value="1"/>
</dbReference>
<evidence type="ECO:0000259" key="8">
    <source>
        <dbReference type="Pfam" id="PF00483"/>
    </source>
</evidence>
<dbReference type="GO" id="GO:0016791">
    <property type="term" value="F:phosphatase activity"/>
    <property type="evidence" value="ECO:0007669"/>
    <property type="project" value="InterPro"/>
</dbReference>
<dbReference type="Gene3D" id="3.90.550.10">
    <property type="entry name" value="Spore Coat Polysaccharide Biosynthesis Protein SpsA, Chain A"/>
    <property type="match status" value="1"/>
</dbReference>
<dbReference type="PANTHER" id="PTHR42891">
    <property type="entry name" value="D-GLYCERO-BETA-D-MANNO-HEPTOSE-1,7-BISPHOSPHATE 7-PHOSPHATASE"/>
    <property type="match status" value="1"/>
</dbReference>
<evidence type="ECO:0000256" key="4">
    <source>
        <dbReference type="ARBA" id="ARBA00022723"/>
    </source>
</evidence>
<dbReference type="RefSeq" id="WP_104520596.1">
    <property type="nucleotide sequence ID" value="NZ_NHRY01000217.1"/>
</dbReference>
<dbReference type="EMBL" id="NHRY01000217">
    <property type="protein sequence ID" value="PPQ30052.1"/>
    <property type="molecule type" value="Genomic_DNA"/>
</dbReference>
<comment type="similarity">
    <text evidence="2">Belongs to the GmhB family.</text>
</comment>
<comment type="subcellular location">
    <subcellularLocation>
        <location evidence="1">Cytoplasm</location>
    </subcellularLocation>
</comment>
<dbReference type="Pfam" id="PF00483">
    <property type="entry name" value="NTP_transferase"/>
    <property type="match status" value="1"/>
</dbReference>
<dbReference type="InterPro" id="IPR005835">
    <property type="entry name" value="NTP_transferase_dom"/>
</dbReference>
<dbReference type="OrthoDB" id="9814110at2"/>
<dbReference type="Pfam" id="PF13242">
    <property type="entry name" value="Hydrolase_like"/>
    <property type="match status" value="1"/>
</dbReference>
<name>A0A2S6N623_RHOGL</name>
<dbReference type="Proteomes" id="UP000239724">
    <property type="component" value="Unassembled WGS sequence"/>
</dbReference>